<reference evidence="1 2" key="1">
    <citation type="journal article" date="2015" name="Stand. Genomic Sci.">
        <title>Genomic information of the arsenic-resistant bacterium Lysobacter arseniciresistens type strain ZS79(T) and comparison of Lysobacter draft genomes.</title>
        <authorList>
            <person name="Liu L."/>
            <person name="Zhang S."/>
            <person name="Luo M."/>
            <person name="Wang G."/>
        </authorList>
    </citation>
    <scope>NUCLEOTIDE SEQUENCE [LARGE SCALE GENOMIC DNA]</scope>
    <source>
        <strain evidence="1 2">ZS79</strain>
    </source>
</reference>
<dbReference type="Gene3D" id="1.25.40.10">
    <property type="entry name" value="Tetratricopeptide repeat domain"/>
    <property type="match status" value="1"/>
</dbReference>
<name>A0A0A0EUJ1_9GAMM</name>
<dbReference type="OrthoDB" id="7593450at2"/>
<keyword evidence="2" id="KW-1185">Reference proteome</keyword>
<dbReference type="eggNOG" id="COG3803">
    <property type="taxonomic scope" value="Bacteria"/>
</dbReference>
<evidence type="ECO:0000313" key="2">
    <source>
        <dbReference type="Proteomes" id="UP000029989"/>
    </source>
</evidence>
<evidence type="ECO:0000313" key="1">
    <source>
        <dbReference type="EMBL" id="KGM53870.1"/>
    </source>
</evidence>
<proteinExistence type="predicted"/>
<dbReference type="Gene3D" id="1.20.58.320">
    <property type="entry name" value="TPR-like"/>
    <property type="match status" value="1"/>
</dbReference>
<dbReference type="Pfam" id="PF06041">
    <property type="entry name" value="DUF924"/>
    <property type="match status" value="1"/>
</dbReference>
<dbReference type="InterPro" id="IPR011990">
    <property type="entry name" value="TPR-like_helical_dom_sf"/>
</dbReference>
<sequence>MDVTAEDVVTFWREAGPDRWFGGGPAFDARCRERLHDAHMAASRAELAHWEDRAESALALVLLLDQIPRNIFRGSAHVYATDPMARAVAERAIGHGHDMQVEPELRTFFYLPFMHSEAMLDQQRAVELYQSLATPGADKWALHHRAIVERFGHFPHRNRLLGRPTTPAEQAWLDEGGFGG</sequence>
<dbReference type="EMBL" id="AVPT01000033">
    <property type="protein sequence ID" value="KGM53870.1"/>
    <property type="molecule type" value="Genomic_DNA"/>
</dbReference>
<protein>
    <recommendedName>
        <fullName evidence="3">SpoVR like family protein</fullName>
    </recommendedName>
</protein>
<dbReference type="Proteomes" id="UP000029989">
    <property type="component" value="Unassembled WGS sequence"/>
</dbReference>
<accession>A0A0A0EUJ1</accession>
<dbReference type="InterPro" id="IPR010323">
    <property type="entry name" value="DUF924"/>
</dbReference>
<organism evidence="1 2">
    <name type="scientific">Lysobacter arseniciresistens ZS79</name>
    <dbReference type="NCBI Taxonomy" id="913325"/>
    <lineage>
        <taxon>Bacteria</taxon>
        <taxon>Pseudomonadati</taxon>
        <taxon>Pseudomonadota</taxon>
        <taxon>Gammaproteobacteria</taxon>
        <taxon>Lysobacterales</taxon>
        <taxon>Lysobacteraceae</taxon>
        <taxon>Novilysobacter</taxon>
    </lineage>
</organism>
<dbReference type="AlphaFoldDB" id="A0A0A0EUJ1"/>
<dbReference type="STRING" id="913325.N799_11135"/>
<dbReference type="SUPFAM" id="SSF48452">
    <property type="entry name" value="TPR-like"/>
    <property type="match status" value="1"/>
</dbReference>
<dbReference type="RefSeq" id="WP_036213010.1">
    <property type="nucleotide sequence ID" value="NZ_AVPT01000033.1"/>
</dbReference>
<evidence type="ECO:0008006" key="3">
    <source>
        <dbReference type="Google" id="ProtNLM"/>
    </source>
</evidence>
<comment type="caution">
    <text evidence="1">The sequence shown here is derived from an EMBL/GenBank/DDBJ whole genome shotgun (WGS) entry which is preliminary data.</text>
</comment>
<gene>
    <name evidence="1" type="ORF">N799_11135</name>
</gene>